<dbReference type="PRINTS" id="PR01006">
    <property type="entry name" value="FLGHOOKFLIE"/>
</dbReference>
<organism evidence="6 7">
    <name type="scientific">Methylobacterium thuringiense</name>
    <dbReference type="NCBI Taxonomy" id="1003091"/>
    <lineage>
        <taxon>Bacteria</taxon>
        <taxon>Pseudomonadati</taxon>
        <taxon>Pseudomonadota</taxon>
        <taxon>Alphaproteobacteria</taxon>
        <taxon>Hyphomicrobiales</taxon>
        <taxon>Methylobacteriaceae</taxon>
        <taxon>Methylobacterium</taxon>
    </lineage>
</organism>
<evidence type="ECO:0000313" key="6">
    <source>
        <dbReference type="EMBL" id="GJE56126.1"/>
    </source>
</evidence>
<gene>
    <name evidence="4 6" type="primary">fliE</name>
    <name evidence="6" type="ORF">EKPJFOCH_2624</name>
</gene>
<comment type="subcellular location">
    <subcellularLocation>
        <location evidence="1 4">Bacterial flagellum basal body</location>
    </subcellularLocation>
</comment>
<evidence type="ECO:0000313" key="7">
    <source>
        <dbReference type="Proteomes" id="UP001055101"/>
    </source>
</evidence>
<evidence type="ECO:0000256" key="5">
    <source>
        <dbReference type="NCBIfam" id="TIGR00205"/>
    </source>
</evidence>
<reference evidence="6" key="1">
    <citation type="journal article" date="2021" name="Front. Microbiol.">
        <title>Comprehensive Comparative Genomics and Phenotyping of Methylobacterium Species.</title>
        <authorList>
            <person name="Alessa O."/>
            <person name="Ogura Y."/>
            <person name="Fujitani Y."/>
            <person name="Takami H."/>
            <person name="Hayashi T."/>
            <person name="Sahin N."/>
            <person name="Tani A."/>
        </authorList>
    </citation>
    <scope>NUCLEOTIDE SEQUENCE</scope>
    <source>
        <strain evidence="6">DSM 23674</strain>
    </source>
</reference>
<accession>A0ABQ4TM98</accession>
<dbReference type="InterPro" id="IPR001624">
    <property type="entry name" value="FliE"/>
</dbReference>
<comment type="caution">
    <text evidence="6">The sequence shown here is derived from an EMBL/GenBank/DDBJ whole genome shotgun (WGS) entry which is preliminary data.</text>
</comment>
<keyword evidence="7" id="KW-1185">Reference proteome</keyword>
<dbReference type="NCBIfam" id="TIGR00205">
    <property type="entry name" value="fliE"/>
    <property type="match status" value="1"/>
</dbReference>
<keyword evidence="3 4" id="KW-0975">Bacterial flagellum</keyword>
<keyword evidence="6" id="KW-0282">Flagellum</keyword>
<evidence type="ECO:0000256" key="4">
    <source>
        <dbReference type="HAMAP-Rule" id="MF_00724"/>
    </source>
</evidence>
<evidence type="ECO:0000256" key="1">
    <source>
        <dbReference type="ARBA" id="ARBA00004117"/>
    </source>
</evidence>
<evidence type="ECO:0000256" key="2">
    <source>
        <dbReference type="ARBA" id="ARBA00009272"/>
    </source>
</evidence>
<keyword evidence="6" id="KW-0966">Cell projection</keyword>
<dbReference type="PANTHER" id="PTHR34653:SF1">
    <property type="entry name" value="FLAGELLAR HOOK-BASAL BODY COMPLEX PROTEIN FLIE"/>
    <property type="match status" value="1"/>
</dbReference>
<name>A0ABQ4TM98_9HYPH</name>
<reference evidence="6" key="2">
    <citation type="submission" date="2021-08" db="EMBL/GenBank/DDBJ databases">
        <authorList>
            <person name="Tani A."/>
            <person name="Ola A."/>
            <person name="Ogura Y."/>
            <person name="Katsura K."/>
            <person name="Hayashi T."/>
        </authorList>
    </citation>
    <scope>NUCLEOTIDE SEQUENCE</scope>
    <source>
        <strain evidence="6">DSM 23674</strain>
    </source>
</reference>
<sequence>MATSAFAAGAYAAAQSIARPGSAPKPMQASGAGGGFGSLLTQALDTVAQTGAKADAQTLSAATGKANVIDVVTAVAESETALQTLVAVRDRVISAYEEIMRMPI</sequence>
<proteinExistence type="inferred from homology"/>
<evidence type="ECO:0000256" key="3">
    <source>
        <dbReference type="ARBA" id="ARBA00023143"/>
    </source>
</evidence>
<protein>
    <recommendedName>
        <fullName evidence="4 5">Flagellar hook-basal body complex protein FliE</fullName>
    </recommendedName>
</protein>
<dbReference type="HAMAP" id="MF_00724">
    <property type="entry name" value="FliE"/>
    <property type="match status" value="1"/>
</dbReference>
<dbReference type="Pfam" id="PF02049">
    <property type="entry name" value="FliE"/>
    <property type="match status" value="1"/>
</dbReference>
<dbReference type="PANTHER" id="PTHR34653">
    <property type="match status" value="1"/>
</dbReference>
<dbReference type="Proteomes" id="UP001055101">
    <property type="component" value="Unassembled WGS sequence"/>
</dbReference>
<dbReference type="EMBL" id="BPRA01000011">
    <property type="protein sequence ID" value="GJE56126.1"/>
    <property type="molecule type" value="Genomic_DNA"/>
</dbReference>
<comment type="similarity">
    <text evidence="2 4">Belongs to the FliE family.</text>
</comment>
<keyword evidence="6" id="KW-0969">Cilium</keyword>
<dbReference type="RefSeq" id="WP_147815265.1">
    <property type="nucleotide sequence ID" value="NZ_BPRA01000011.1"/>
</dbReference>